<gene>
    <name evidence="2" type="ORF">NCTC10166_00815</name>
</gene>
<evidence type="ECO:0000313" key="2">
    <source>
        <dbReference type="EMBL" id="VEU59829.1"/>
    </source>
</evidence>
<dbReference type="EMBL" id="LR214951">
    <property type="protein sequence ID" value="VEU59829.1"/>
    <property type="molecule type" value="Genomic_DNA"/>
</dbReference>
<reference evidence="2 3" key="1">
    <citation type="submission" date="2019-01" db="EMBL/GenBank/DDBJ databases">
        <authorList>
            <consortium name="Pathogen Informatics"/>
        </authorList>
    </citation>
    <scope>NUCLEOTIDE SEQUENCE [LARGE SCALE GENOMIC DNA]</scope>
    <source>
        <strain evidence="2 3">NCTC10166</strain>
    </source>
</reference>
<accession>A0A449A6H9</accession>
<evidence type="ECO:0000256" key="1">
    <source>
        <dbReference type="SAM" id="Phobius"/>
    </source>
</evidence>
<keyword evidence="1" id="KW-0812">Transmembrane</keyword>
<evidence type="ECO:0000313" key="3">
    <source>
        <dbReference type="Proteomes" id="UP000289440"/>
    </source>
</evidence>
<keyword evidence="1" id="KW-1133">Transmembrane helix</keyword>
<protein>
    <submittedName>
        <fullName evidence="2">Uncharacterized protein</fullName>
    </submittedName>
</protein>
<organism evidence="2 3">
    <name type="scientific">Mesomycoplasma neurolyticum</name>
    <dbReference type="NCBI Taxonomy" id="2120"/>
    <lineage>
        <taxon>Bacteria</taxon>
        <taxon>Bacillati</taxon>
        <taxon>Mycoplasmatota</taxon>
        <taxon>Mycoplasmoidales</taxon>
        <taxon>Metamycoplasmataceae</taxon>
        <taxon>Mesomycoplasma</taxon>
    </lineage>
</organism>
<sequence>MKISNLILKTDLTPAIATIAPIEESSMLLRKDSSLEDKGMLYKTVMEGDGGIINLTPQAYGEYLMKKSEKEVEERHEFFLNNVGENLASRFINNNLYRNILNNKDSLNKFELITKYIYGFISGIETNDTDKKVIIQKFYENLSNHMTKEKFNLKEYSFDNNFIEIDLKNKRKYFLEKNMLNENEKINFENEFNNNLKGILKGEIKISDITSKIKLSNLTNELEIKDVIKNFKFDYSQYKWGPFKLKEKKNNDLTEKTFINNENIEEKDTQINQDKKIIENDNFVLSDDEINKTINFLEEAENDINKVVDFIKKLENKNKSFKNYLKNIKIFNGLSIVLTAAAWAIAATYTTASFFNFGITIAHSVAAGIQAGIMTYFSVEGKKTENEIENNINEIENFLNSEKIQEIKKNFKNKIETKKIISELKQKLQKTNIQLSLKDIYKFFSITEKAKEFHKFIFESTGKSVEWVLKKFASFFSKKNLFKINNGFLSAMLTKNNIITKKIVQAISKMTTKISLKKTLLISTTWASPISSFISFLDDILTIGSAINDIEYLNE</sequence>
<dbReference type="OrthoDB" id="403871at2"/>
<keyword evidence="3" id="KW-1185">Reference proteome</keyword>
<dbReference type="Proteomes" id="UP000289440">
    <property type="component" value="Chromosome"/>
</dbReference>
<dbReference type="AlphaFoldDB" id="A0A449A6H9"/>
<feature type="transmembrane region" description="Helical" evidence="1">
    <location>
        <begin position="355"/>
        <end position="377"/>
    </location>
</feature>
<dbReference type="KEGG" id="mnu:NCTC10166_00815"/>
<dbReference type="RefSeq" id="WP_129720193.1">
    <property type="nucleotide sequence ID" value="NZ_LR214951.1"/>
</dbReference>
<proteinExistence type="predicted"/>
<keyword evidence="1" id="KW-0472">Membrane</keyword>
<feature type="transmembrane region" description="Helical" evidence="1">
    <location>
        <begin position="330"/>
        <end position="349"/>
    </location>
</feature>
<name>A0A449A6H9_9BACT</name>